<feature type="compositionally biased region" description="Basic residues" evidence="1">
    <location>
        <begin position="1"/>
        <end position="10"/>
    </location>
</feature>
<name>A0A1G8LVP3_9GAMM</name>
<feature type="region of interest" description="Disordered" evidence="1">
    <location>
        <begin position="1"/>
        <end position="46"/>
    </location>
</feature>
<sequence>MKSPARRRKALSSLSERRRALRKRGHMKVLQRSKSFVQDASLDDAF</sequence>
<dbReference type="Proteomes" id="UP000199527">
    <property type="component" value="Unassembled WGS sequence"/>
</dbReference>
<proteinExistence type="predicted"/>
<reference evidence="3" key="1">
    <citation type="submission" date="2016-10" db="EMBL/GenBank/DDBJ databases">
        <authorList>
            <person name="Varghese N."/>
            <person name="Submissions S."/>
        </authorList>
    </citation>
    <scope>NUCLEOTIDE SEQUENCE [LARGE SCALE GENOMIC DNA]</scope>
    <source>
        <strain evidence="3">DSM 23317</strain>
    </source>
</reference>
<feature type="compositionally biased region" description="Basic residues" evidence="1">
    <location>
        <begin position="19"/>
        <end position="31"/>
    </location>
</feature>
<gene>
    <name evidence="2" type="ORF">SAMN04488540_102184</name>
</gene>
<evidence type="ECO:0000313" key="2">
    <source>
        <dbReference type="EMBL" id="SDI59725.1"/>
    </source>
</evidence>
<accession>A0A1G8LVP3</accession>
<evidence type="ECO:0000313" key="3">
    <source>
        <dbReference type="Proteomes" id="UP000199527"/>
    </source>
</evidence>
<evidence type="ECO:0000256" key="1">
    <source>
        <dbReference type="SAM" id="MobiDB-lite"/>
    </source>
</evidence>
<organism evidence="2 3">
    <name type="scientific">Ferrimonas sediminum</name>
    <dbReference type="NCBI Taxonomy" id="718193"/>
    <lineage>
        <taxon>Bacteria</taxon>
        <taxon>Pseudomonadati</taxon>
        <taxon>Pseudomonadota</taxon>
        <taxon>Gammaproteobacteria</taxon>
        <taxon>Alteromonadales</taxon>
        <taxon>Ferrimonadaceae</taxon>
        <taxon>Ferrimonas</taxon>
    </lineage>
</organism>
<dbReference type="EMBL" id="FNEM01000002">
    <property type="protein sequence ID" value="SDI59725.1"/>
    <property type="molecule type" value="Genomic_DNA"/>
</dbReference>
<protein>
    <submittedName>
        <fullName evidence="2">Uncharacterized protein</fullName>
    </submittedName>
</protein>
<dbReference type="AlphaFoldDB" id="A0A1G8LVP3"/>
<keyword evidence="3" id="KW-1185">Reference proteome</keyword>